<dbReference type="OrthoDB" id="2013972at2759"/>
<reference evidence="2" key="1">
    <citation type="journal article" date="2020" name="Stud. Mycol.">
        <title>101 Dothideomycetes genomes: a test case for predicting lifestyles and emergence of pathogens.</title>
        <authorList>
            <person name="Haridas S."/>
            <person name="Albert R."/>
            <person name="Binder M."/>
            <person name="Bloem J."/>
            <person name="Labutti K."/>
            <person name="Salamov A."/>
            <person name="Andreopoulos B."/>
            <person name="Baker S."/>
            <person name="Barry K."/>
            <person name="Bills G."/>
            <person name="Bluhm B."/>
            <person name="Cannon C."/>
            <person name="Castanera R."/>
            <person name="Culley D."/>
            <person name="Daum C."/>
            <person name="Ezra D."/>
            <person name="Gonzalez J."/>
            <person name="Henrissat B."/>
            <person name="Kuo A."/>
            <person name="Liang C."/>
            <person name="Lipzen A."/>
            <person name="Lutzoni F."/>
            <person name="Magnuson J."/>
            <person name="Mondo S."/>
            <person name="Nolan M."/>
            <person name="Ohm R."/>
            <person name="Pangilinan J."/>
            <person name="Park H.-J."/>
            <person name="Ramirez L."/>
            <person name="Alfaro M."/>
            <person name="Sun H."/>
            <person name="Tritt A."/>
            <person name="Yoshinaga Y."/>
            <person name="Zwiers L.-H."/>
            <person name="Turgeon B."/>
            <person name="Goodwin S."/>
            <person name="Spatafora J."/>
            <person name="Crous P."/>
            <person name="Grigoriev I."/>
        </authorList>
    </citation>
    <scope>NUCLEOTIDE SEQUENCE</scope>
    <source>
        <strain evidence="2">CBS 627.86</strain>
    </source>
</reference>
<gene>
    <name evidence="2" type="ORF">BDV96DRAFT_571365</name>
</gene>
<dbReference type="Proteomes" id="UP000799770">
    <property type="component" value="Unassembled WGS sequence"/>
</dbReference>
<evidence type="ECO:0000256" key="1">
    <source>
        <dbReference type="SAM" id="MobiDB-lite"/>
    </source>
</evidence>
<proteinExistence type="predicted"/>
<accession>A0A6A5ZD67</accession>
<dbReference type="Pfam" id="PF13489">
    <property type="entry name" value="Methyltransf_23"/>
    <property type="match status" value="1"/>
</dbReference>
<keyword evidence="3" id="KW-1185">Reference proteome</keyword>
<evidence type="ECO:0000313" key="3">
    <source>
        <dbReference type="Proteomes" id="UP000799770"/>
    </source>
</evidence>
<dbReference type="InterPro" id="IPR029063">
    <property type="entry name" value="SAM-dependent_MTases_sf"/>
</dbReference>
<feature type="region of interest" description="Disordered" evidence="1">
    <location>
        <begin position="1"/>
        <end position="37"/>
    </location>
</feature>
<feature type="compositionally biased region" description="Polar residues" evidence="1">
    <location>
        <begin position="1"/>
        <end position="27"/>
    </location>
</feature>
<dbReference type="AlphaFoldDB" id="A0A6A5ZD67"/>
<keyword evidence="2" id="KW-0808">Transferase</keyword>
<dbReference type="SUPFAM" id="SSF53335">
    <property type="entry name" value="S-adenosyl-L-methionine-dependent methyltransferases"/>
    <property type="match status" value="1"/>
</dbReference>
<dbReference type="GO" id="GO:0032259">
    <property type="term" value="P:methylation"/>
    <property type="evidence" value="ECO:0007669"/>
    <property type="project" value="UniProtKB-KW"/>
</dbReference>
<name>A0A6A5ZD67_9PLEO</name>
<dbReference type="EMBL" id="ML977319">
    <property type="protein sequence ID" value="KAF2116984.1"/>
    <property type="molecule type" value="Genomic_DNA"/>
</dbReference>
<evidence type="ECO:0000313" key="2">
    <source>
        <dbReference type="EMBL" id="KAF2116984.1"/>
    </source>
</evidence>
<sequence length="340" mass="38326">MSTSESDVQPVPQGQNLDVWDSQSESGDSAYGDLESETASVTSSIMRGHFENGRRYHAFRSGQYMFPDDEQEQDRLDIKYASLSIVMGDKVAFAPVNDPQNILDIGTGTGIWAIDAGEAYPGATITAIDLSPIQPSWVPPNVKFEIDDAEQDWTWEPDRFDLIHMRTMTGCIRNWDRLFEQCYRHTKPGGYIELQEMDYMGVIQPTSQNPGTSFLQWCQQQGEAAGKAGLSLRTSPELLKEFLEKVGFVDITVLEFKLPIGPWPKKKRLRDAGLLQLSSLLEGMEGLSLRLFTFYAGWSLEELKVLLAKVRTELKDKNCHSYWPVYIVYGRKPDTPGHAA</sequence>
<keyword evidence="2" id="KW-0489">Methyltransferase</keyword>
<dbReference type="CDD" id="cd02440">
    <property type="entry name" value="AdoMet_MTases"/>
    <property type="match status" value="1"/>
</dbReference>
<dbReference type="Gene3D" id="3.40.50.150">
    <property type="entry name" value="Vaccinia Virus protein VP39"/>
    <property type="match status" value="1"/>
</dbReference>
<organism evidence="2 3">
    <name type="scientific">Lophiotrema nucula</name>
    <dbReference type="NCBI Taxonomy" id="690887"/>
    <lineage>
        <taxon>Eukaryota</taxon>
        <taxon>Fungi</taxon>
        <taxon>Dikarya</taxon>
        <taxon>Ascomycota</taxon>
        <taxon>Pezizomycotina</taxon>
        <taxon>Dothideomycetes</taxon>
        <taxon>Pleosporomycetidae</taxon>
        <taxon>Pleosporales</taxon>
        <taxon>Lophiotremataceae</taxon>
        <taxon>Lophiotrema</taxon>
    </lineage>
</organism>
<dbReference type="GO" id="GO:0008168">
    <property type="term" value="F:methyltransferase activity"/>
    <property type="evidence" value="ECO:0007669"/>
    <property type="project" value="UniProtKB-KW"/>
</dbReference>
<dbReference type="PANTHER" id="PTHR43591">
    <property type="entry name" value="METHYLTRANSFERASE"/>
    <property type="match status" value="1"/>
</dbReference>
<protein>
    <submittedName>
        <fullName evidence="2">S-adenosyl-L-methionine-dependent methyltransferase</fullName>
    </submittedName>
</protein>
<dbReference type="PANTHER" id="PTHR43591:SF10">
    <property type="entry name" value="ABC TRANSMEMBRANE TYPE-1 DOMAIN-CONTAINING PROTEIN-RELATED"/>
    <property type="match status" value="1"/>
</dbReference>